<dbReference type="GO" id="GO:0019877">
    <property type="term" value="P:diaminopimelate biosynthetic process"/>
    <property type="evidence" value="ECO:0007669"/>
    <property type="project" value="UniProtKB-UniRule"/>
</dbReference>
<comment type="subcellular location">
    <subcellularLocation>
        <location evidence="12">Cytoplasm</location>
    </subcellularLocation>
</comment>
<evidence type="ECO:0000256" key="1">
    <source>
        <dbReference type="ARBA" id="ARBA00003294"/>
    </source>
</evidence>
<evidence type="ECO:0000256" key="2">
    <source>
        <dbReference type="ARBA" id="ARBA00005120"/>
    </source>
</evidence>
<comment type="catalytic activity">
    <reaction evidence="11 12">
        <text>L-aspartate 4-semialdehyde + pyruvate = (2S,4S)-4-hydroxy-2,3,4,5-tetrahydrodipicolinate + H2O + H(+)</text>
        <dbReference type="Rhea" id="RHEA:34171"/>
        <dbReference type="ChEBI" id="CHEBI:15361"/>
        <dbReference type="ChEBI" id="CHEBI:15377"/>
        <dbReference type="ChEBI" id="CHEBI:15378"/>
        <dbReference type="ChEBI" id="CHEBI:67139"/>
        <dbReference type="ChEBI" id="CHEBI:537519"/>
        <dbReference type="EC" id="4.3.3.7"/>
    </reaction>
</comment>
<evidence type="ECO:0000256" key="10">
    <source>
        <dbReference type="ARBA" id="ARBA00023270"/>
    </source>
</evidence>
<keyword evidence="10 12" id="KW-0704">Schiff base</keyword>
<feature type="binding site" evidence="12">
    <location>
        <position position="207"/>
    </location>
    <ligand>
        <name>pyruvate</name>
        <dbReference type="ChEBI" id="CHEBI:15361"/>
    </ligand>
</feature>
<dbReference type="EC" id="4.3.3.7" evidence="4 12"/>
<evidence type="ECO:0000256" key="11">
    <source>
        <dbReference type="ARBA" id="ARBA00047836"/>
    </source>
</evidence>
<comment type="pathway">
    <text evidence="2 12">Amino-acid biosynthesis; L-lysine biosynthesis via DAP pathway; (S)-tetrahydrodipicolinate from L-aspartate: step 3/4.</text>
</comment>
<reference evidence="16" key="1">
    <citation type="submission" date="2016-11" db="EMBL/GenBank/DDBJ databases">
        <authorList>
            <person name="Varghese N."/>
            <person name="Submissions S."/>
        </authorList>
    </citation>
    <scope>NUCLEOTIDE SEQUENCE [LARGE SCALE GENOMIC DNA]</scope>
    <source>
        <strain evidence="16">DSM 15449</strain>
    </source>
</reference>
<dbReference type="OrthoDB" id="9782828at2"/>
<accession>A0A1M5ZNC2</accession>
<evidence type="ECO:0000256" key="14">
    <source>
        <dbReference type="PIRSR" id="PIRSR001365-1"/>
    </source>
</evidence>
<dbReference type="Pfam" id="PF00701">
    <property type="entry name" value="DHDPS"/>
    <property type="match status" value="1"/>
</dbReference>
<evidence type="ECO:0000256" key="6">
    <source>
        <dbReference type="ARBA" id="ARBA00022605"/>
    </source>
</evidence>
<comment type="caution">
    <text evidence="12">Lacks conserved residue(s) required for the propagation of feature annotation.</text>
</comment>
<evidence type="ECO:0000256" key="3">
    <source>
        <dbReference type="ARBA" id="ARBA00007592"/>
    </source>
</evidence>
<proteinExistence type="inferred from homology"/>
<feature type="site" description="Part of a proton relay during catalysis" evidence="12">
    <location>
        <position position="46"/>
    </location>
</feature>
<dbReference type="InterPro" id="IPR013785">
    <property type="entry name" value="Aldolase_TIM"/>
</dbReference>
<evidence type="ECO:0000256" key="9">
    <source>
        <dbReference type="ARBA" id="ARBA00023239"/>
    </source>
</evidence>
<feature type="site" description="Part of a proton relay during catalysis" evidence="12">
    <location>
        <position position="109"/>
    </location>
</feature>
<comment type="caution">
    <text evidence="12">Was originally thought to be a dihydrodipicolinate synthase (DHDPS), catalyzing the condensation of (S)-aspartate-beta-semialdehyde [(S)-ASA] and pyruvate to dihydrodipicolinate (DHDP). However, it was shown in E.coli that the product of the enzymatic reaction is not dihydrodipicolinate but in fact (4S)-4-hydroxy-2,3,4,5-tetrahydro-(2S)-dipicolinic acid (HTPA), and that the consecutive dehydration reaction leading to DHDP is not spontaneous but catalyzed by DapB.</text>
</comment>
<dbReference type="PRINTS" id="PR00146">
    <property type="entry name" value="DHPICSNTHASE"/>
</dbReference>
<dbReference type="GO" id="GO:0008840">
    <property type="term" value="F:4-hydroxy-tetrahydrodipicolinate synthase activity"/>
    <property type="evidence" value="ECO:0007669"/>
    <property type="project" value="UniProtKB-UniRule"/>
</dbReference>
<dbReference type="NCBIfam" id="TIGR00674">
    <property type="entry name" value="dapA"/>
    <property type="match status" value="1"/>
</dbReference>
<dbReference type="PANTHER" id="PTHR12128">
    <property type="entry name" value="DIHYDRODIPICOLINATE SYNTHASE"/>
    <property type="match status" value="1"/>
</dbReference>
<dbReference type="AlphaFoldDB" id="A0A1M5ZNC2"/>
<dbReference type="InterPro" id="IPR005263">
    <property type="entry name" value="DapA"/>
</dbReference>
<keyword evidence="7 12" id="KW-0220">Diaminopimelate biosynthesis</keyword>
<dbReference type="Proteomes" id="UP000183954">
    <property type="component" value="Unassembled WGS sequence"/>
</dbReference>
<keyword evidence="9 12" id="KW-0456">Lyase</keyword>
<keyword evidence="6 12" id="KW-0028">Amino-acid biosynthesis</keyword>
<dbReference type="RefSeq" id="WP_073030958.1">
    <property type="nucleotide sequence ID" value="NZ_FQXJ01000013.1"/>
</dbReference>
<dbReference type="GO" id="GO:0009089">
    <property type="term" value="P:lysine biosynthetic process via diaminopimelate"/>
    <property type="evidence" value="ECO:0007669"/>
    <property type="project" value="UniProtKB-UniRule"/>
</dbReference>
<keyword evidence="16" id="KW-1185">Reference proteome</keyword>
<evidence type="ECO:0000313" key="15">
    <source>
        <dbReference type="EMBL" id="SHI25681.1"/>
    </source>
</evidence>
<evidence type="ECO:0000256" key="12">
    <source>
        <dbReference type="HAMAP-Rule" id="MF_00418"/>
    </source>
</evidence>
<dbReference type="HAMAP" id="MF_00418">
    <property type="entry name" value="DapA"/>
    <property type="match status" value="1"/>
</dbReference>
<sequence length="299" mass="31774">MSFELKGVYAPIPTPFVDGKIAYDKLEGNLEYWLDSKLEGLVVLGSNGEFVLLSSEEKIQLIKFVCQKATGRKSVIAGTGAESTAETIFLSQQAATVGADAVLVVTPNYYKGAMSDKALIQFYLDVAEASPAPVILYNMPGNTGINLSPNVVAELAQHPNIIGIKDSGGNIVQITEVIRNTPSDFSVFAGSASFLYASLALGAKGGTLALANVFPNECAEVQSLFEAGKWKESKALQLKLMESNTAVTARFGIAGLKAAMDMLGYFGGDPRLPLLPIGGVEKADLKDILNRTQFVANIN</sequence>
<dbReference type="SUPFAM" id="SSF51569">
    <property type="entry name" value="Aldolase"/>
    <property type="match status" value="1"/>
</dbReference>
<evidence type="ECO:0000256" key="4">
    <source>
        <dbReference type="ARBA" id="ARBA00012086"/>
    </source>
</evidence>
<feature type="active site" description="Proton donor/acceptor" evidence="12 14">
    <location>
        <position position="137"/>
    </location>
</feature>
<evidence type="ECO:0000256" key="8">
    <source>
        <dbReference type="ARBA" id="ARBA00023154"/>
    </source>
</evidence>
<dbReference type="GO" id="GO:0005737">
    <property type="term" value="C:cytoplasm"/>
    <property type="evidence" value="ECO:0007669"/>
    <property type="project" value="UniProtKB-SubCell"/>
</dbReference>
<keyword evidence="8 12" id="KW-0457">Lysine biosynthesis</keyword>
<feature type="active site" description="Schiff-base intermediate with substrate" evidence="12 14">
    <location>
        <position position="165"/>
    </location>
</feature>
<dbReference type="PROSITE" id="PS00666">
    <property type="entry name" value="DHDPS_2"/>
    <property type="match status" value="1"/>
</dbReference>
<protein>
    <recommendedName>
        <fullName evidence="4 12">4-hydroxy-tetrahydrodipicolinate synthase</fullName>
        <shortName evidence="12">HTPA synthase</shortName>
        <ecNumber evidence="4 12">4.3.3.7</ecNumber>
    </recommendedName>
</protein>
<evidence type="ECO:0000256" key="13">
    <source>
        <dbReference type="PIRNR" id="PIRNR001365"/>
    </source>
</evidence>
<comment type="similarity">
    <text evidence="3 12 13">Belongs to the DapA family.</text>
</comment>
<dbReference type="UniPathway" id="UPA00034">
    <property type="reaction ID" value="UER00017"/>
</dbReference>
<organism evidence="15 16">
    <name type="scientific">Desulfosporosinus lacus DSM 15449</name>
    <dbReference type="NCBI Taxonomy" id="1121420"/>
    <lineage>
        <taxon>Bacteria</taxon>
        <taxon>Bacillati</taxon>
        <taxon>Bacillota</taxon>
        <taxon>Clostridia</taxon>
        <taxon>Eubacteriales</taxon>
        <taxon>Desulfitobacteriaceae</taxon>
        <taxon>Desulfosporosinus</taxon>
    </lineage>
</organism>
<evidence type="ECO:0000256" key="5">
    <source>
        <dbReference type="ARBA" id="ARBA00022490"/>
    </source>
</evidence>
<name>A0A1M5ZNC2_9FIRM</name>
<comment type="subunit">
    <text evidence="12">Homotetramer; dimer of dimers.</text>
</comment>
<evidence type="ECO:0000313" key="16">
    <source>
        <dbReference type="Proteomes" id="UP000183954"/>
    </source>
</evidence>
<gene>
    <name evidence="12" type="primary">dapA</name>
    <name evidence="15" type="ORF">SAMN02746098_03460</name>
</gene>
<comment type="function">
    <text evidence="1 12">Catalyzes the condensation of (S)-aspartate-beta-semialdehyde [(S)-ASA] and pyruvate to 4-hydroxy-tetrahydrodipicolinate (HTPA).</text>
</comment>
<keyword evidence="5 12" id="KW-0963">Cytoplasm</keyword>
<dbReference type="EMBL" id="FQXJ01000013">
    <property type="protein sequence ID" value="SHI25681.1"/>
    <property type="molecule type" value="Genomic_DNA"/>
</dbReference>
<dbReference type="CDD" id="cd00408">
    <property type="entry name" value="DHDPS-like"/>
    <property type="match status" value="1"/>
</dbReference>
<dbReference type="Gene3D" id="3.20.20.70">
    <property type="entry name" value="Aldolase class I"/>
    <property type="match status" value="1"/>
</dbReference>
<dbReference type="InterPro" id="IPR002220">
    <property type="entry name" value="DapA-like"/>
</dbReference>
<evidence type="ECO:0000256" key="7">
    <source>
        <dbReference type="ARBA" id="ARBA00022915"/>
    </source>
</evidence>
<dbReference type="SMART" id="SM01130">
    <property type="entry name" value="DHDPS"/>
    <property type="match status" value="1"/>
</dbReference>
<dbReference type="PIRSF" id="PIRSF001365">
    <property type="entry name" value="DHDPS"/>
    <property type="match status" value="1"/>
</dbReference>
<dbReference type="InterPro" id="IPR020625">
    <property type="entry name" value="Schiff_base-form_aldolases_AS"/>
</dbReference>
<dbReference type="PANTHER" id="PTHR12128:SF66">
    <property type="entry name" value="4-HYDROXY-2-OXOGLUTARATE ALDOLASE, MITOCHONDRIAL"/>
    <property type="match status" value="1"/>
</dbReference>
<dbReference type="STRING" id="1121420.SAMN02746098_03460"/>